<dbReference type="Pfam" id="PF00858">
    <property type="entry name" value="ASC"/>
    <property type="match status" value="2"/>
</dbReference>
<dbReference type="OrthoDB" id="6380875at2759"/>
<keyword evidence="3 12" id="KW-0813">Transport</keyword>
<dbReference type="EMBL" id="VIIS01001696">
    <property type="protein sequence ID" value="KAF0294264.1"/>
    <property type="molecule type" value="Genomic_DNA"/>
</dbReference>
<comment type="subcellular location">
    <subcellularLocation>
        <location evidence="1">Membrane</location>
        <topology evidence="1">Multi-pass membrane protein</topology>
    </subcellularLocation>
</comment>
<evidence type="ECO:0000256" key="13">
    <source>
        <dbReference type="SAM" id="Phobius"/>
    </source>
</evidence>
<evidence type="ECO:0000256" key="10">
    <source>
        <dbReference type="ARBA" id="ARBA00023201"/>
    </source>
</evidence>
<evidence type="ECO:0000256" key="9">
    <source>
        <dbReference type="ARBA" id="ARBA00023136"/>
    </source>
</evidence>
<evidence type="ECO:0000256" key="6">
    <source>
        <dbReference type="ARBA" id="ARBA00022989"/>
    </source>
</evidence>
<evidence type="ECO:0000256" key="3">
    <source>
        <dbReference type="ARBA" id="ARBA00022448"/>
    </source>
</evidence>
<evidence type="ECO:0000256" key="12">
    <source>
        <dbReference type="RuleBase" id="RU000679"/>
    </source>
</evidence>
<keyword evidence="11 12" id="KW-0407">Ion channel</keyword>
<dbReference type="InterPro" id="IPR001873">
    <property type="entry name" value="ENaC"/>
</dbReference>
<evidence type="ECO:0000256" key="4">
    <source>
        <dbReference type="ARBA" id="ARBA00022461"/>
    </source>
</evidence>
<dbReference type="PANTHER" id="PTHR11690:SF248">
    <property type="entry name" value="PICKPOCKET 17, ISOFORM A"/>
    <property type="match status" value="1"/>
</dbReference>
<dbReference type="GO" id="GO:0005886">
    <property type="term" value="C:plasma membrane"/>
    <property type="evidence" value="ECO:0007669"/>
    <property type="project" value="TreeGrafter"/>
</dbReference>
<dbReference type="GO" id="GO:0015280">
    <property type="term" value="F:ligand-gated sodium channel activity"/>
    <property type="evidence" value="ECO:0007669"/>
    <property type="project" value="TreeGrafter"/>
</dbReference>
<dbReference type="Proteomes" id="UP000440578">
    <property type="component" value="Unassembled WGS sequence"/>
</dbReference>
<keyword evidence="6 13" id="KW-1133">Transmembrane helix</keyword>
<reference evidence="14 15" key="1">
    <citation type="submission" date="2019-07" db="EMBL/GenBank/DDBJ databases">
        <title>Draft genome assembly of a fouling barnacle, Amphibalanus amphitrite (Darwin, 1854): The first reference genome for Thecostraca.</title>
        <authorList>
            <person name="Kim W."/>
        </authorList>
    </citation>
    <scope>NUCLEOTIDE SEQUENCE [LARGE SCALE GENOMIC DNA]</scope>
    <source>
        <strain evidence="14">SNU_AA5</strain>
        <tissue evidence="14">Soma without cirri and trophi</tissue>
    </source>
</reference>
<keyword evidence="4 12" id="KW-0894">Sodium channel</keyword>
<keyword evidence="9 13" id="KW-0472">Membrane</keyword>
<keyword evidence="7" id="KW-0915">Sodium</keyword>
<protein>
    <submittedName>
        <fullName evidence="14">Amiloride-sensitive sodium channel subunit beta</fullName>
    </submittedName>
</protein>
<keyword evidence="15" id="KW-1185">Reference proteome</keyword>
<comment type="caution">
    <text evidence="14">The sequence shown here is derived from an EMBL/GenBank/DDBJ whole genome shotgun (WGS) entry which is preliminary data.</text>
</comment>
<proteinExistence type="inferred from homology"/>
<evidence type="ECO:0000256" key="11">
    <source>
        <dbReference type="ARBA" id="ARBA00023303"/>
    </source>
</evidence>
<feature type="transmembrane region" description="Helical" evidence="13">
    <location>
        <begin position="40"/>
        <end position="58"/>
    </location>
</feature>
<name>A0A6A4VRR6_AMPAM</name>
<dbReference type="PANTHER" id="PTHR11690">
    <property type="entry name" value="AMILORIDE-SENSITIVE SODIUM CHANNEL-RELATED"/>
    <property type="match status" value="1"/>
</dbReference>
<sequence length="347" mass="38466">MTARVSVGRVLKDTGRQYWGRTGVGGLSNAYSADWRPQRLIWLVLFAIGLVMTVMDVVDVIEDYYAFPHSTQMEVVYDRSANFPAVTVCSQSKIDCRRLLSTSLGEPDNGHISKLLNLFRTTSSAEYGNCFTFNSNVTETSDPLAGQRVTGLTGQQYSLDLLLDLNHHTFPPVTATKGARVQVHQPDQQPDVEDSGLSVMPNVATSIAIEQRCQKMCLQSLFIERCDCQHAKYPSPLTFRKHGKPLLERIRPCLLTVKGNDTECTNSIQQKFDNGDVTCHCPSACFERSFNTFQSNGRVAAGRLPGEYIPHKLGMSMVATASYSRELSTLTLISGISYCSPHAPKRL</sequence>
<evidence type="ECO:0000256" key="2">
    <source>
        <dbReference type="ARBA" id="ARBA00007193"/>
    </source>
</evidence>
<evidence type="ECO:0000256" key="5">
    <source>
        <dbReference type="ARBA" id="ARBA00022692"/>
    </source>
</evidence>
<evidence type="ECO:0000313" key="15">
    <source>
        <dbReference type="Proteomes" id="UP000440578"/>
    </source>
</evidence>
<organism evidence="14 15">
    <name type="scientific">Amphibalanus amphitrite</name>
    <name type="common">Striped barnacle</name>
    <name type="synonym">Balanus amphitrite</name>
    <dbReference type="NCBI Taxonomy" id="1232801"/>
    <lineage>
        <taxon>Eukaryota</taxon>
        <taxon>Metazoa</taxon>
        <taxon>Ecdysozoa</taxon>
        <taxon>Arthropoda</taxon>
        <taxon>Crustacea</taxon>
        <taxon>Multicrustacea</taxon>
        <taxon>Cirripedia</taxon>
        <taxon>Thoracica</taxon>
        <taxon>Thoracicalcarea</taxon>
        <taxon>Balanomorpha</taxon>
        <taxon>Balanoidea</taxon>
        <taxon>Balanidae</taxon>
        <taxon>Amphibalaninae</taxon>
        <taxon>Amphibalanus</taxon>
    </lineage>
</organism>
<keyword evidence="5 12" id="KW-0812">Transmembrane</keyword>
<evidence type="ECO:0000256" key="1">
    <source>
        <dbReference type="ARBA" id="ARBA00004141"/>
    </source>
</evidence>
<evidence type="ECO:0000313" key="14">
    <source>
        <dbReference type="EMBL" id="KAF0294264.1"/>
    </source>
</evidence>
<dbReference type="AlphaFoldDB" id="A0A6A4VRR6"/>
<evidence type="ECO:0000256" key="8">
    <source>
        <dbReference type="ARBA" id="ARBA00023065"/>
    </source>
</evidence>
<accession>A0A6A4VRR6</accession>
<dbReference type="Gene3D" id="2.60.470.10">
    <property type="entry name" value="Acid-sensing ion channels like domains"/>
    <property type="match status" value="1"/>
</dbReference>
<evidence type="ECO:0000256" key="7">
    <source>
        <dbReference type="ARBA" id="ARBA00023053"/>
    </source>
</evidence>
<keyword evidence="10 12" id="KW-0739">Sodium transport</keyword>
<keyword evidence="8 12" id="KW-0406">Ion transport</keyword>
<gene>
    <name evidence="14" type="primary">SCNN1B</name>
    <name evidence="14" type="ORF">FJT64_008068</name>
</gene>
<comment type="similarity">
    <text evidence="2 12">Belongs to the amiloride-sensitive sodium channel (TC 1.A.6) family.</text>
</comment>